<dbReference type="InterPro" id="IPR001509">
    <property type="entry name" value="Epimerase_deHydtase"/>
</dbReference>
<organism evidence="2 3">
    <name type="scientific">Candidatus Polarisedimenticola svalbardensis</name>
    <dbReference type="NCBI Taxonomy" id="2886004"/>
    <lineage>
        <taxon>Bacteria</taxon>
        <taxon>Pseudomonadati</taxon>
        <taxon>Acidobacteriota</taxon>
        <taxon>Candidatus Polarisedimenticolia</taxon>
        <taxon>Candidatus Polarisedimenticolales</taxon>
        <taxon>Candidatus Polarisedimenticolaceae</taxon>
        <taxon>Candidatus Polarisedimenticola</taxon>
    </lineage>
</organism>
<dbReference type="Gene3D" id="3.40.50.720">
    <property type="entry name" value="NAD(P)-binding Rossmann-like Domain"/>
    <property type="match status" value="1"/>
</dbReference>
<proteinExistence type="predicted"/>
<evidence type="ECO:0000313" key="2">
    <source>
        <dbReference type="EMBL" id="MBD3869657.1"/>
    </source>
</evidence>
<gene>
    <name evidence="2" type="ORF">IFK94_16175</name>
</gene>
<comment type="caution">
    <text evidence="2">The sequence shown here is derived from an EMBL/GenBank/DDBJ whole genome shotgun (WGS) entry which is preliminary data.</text>
</comment>
<dbReference type="InterPro" id="IPR050177">
    <property type="entry name" value="Lipid_A_modif_metabolic_enz"/>
</dbReference>
<evidence type="ECO:0000259" key="1">
    <source>
        <dbReference type="Pfam" id="PF01370"/>
    </source>
</evidence>
<sequence length="326" mass="34608">MRTVVTGAAGFVGSQLVEKLLARGDDVVCIERTAGRPGWLEGLDVEFHPCGLDDSEVLGDLICPADVVYHLAALTEARTPAECYAVNTNGTANIMKAAAGCSCSPPKVVFMSSLAAVGPAGEGESLTSDTPPLPLSHYGRSKLHAEAVVHAYGDRVPSVICRFPAVYGPRDRVVLKLFRMVARGFALTIGPWEREVSVVHVSDAVNGLIAAAGADTAPGRTYNLAHPQPVTWGEFVLAIGRALGHRPLKIAVPVAAARPIALAAEAVAMLGRRAAVLNRDRVRELSQARWVCDPSAAIEEIGFQPRLSLESGVAATAVWLRRNQWI</sequence>
<evidence type="ECO:0000313" key="3">
    <source>
        <dbReference type="Proteomes" id="UP000648239"/>
    </source>
</evidence>
<dbReference type="Proteomes" id="UP000648239">
    <property type="component" value="Unassembled WGS sequence"/>
</dbReference>
<dbReference type="Pfam" id="PF01370">
    <property type="entry name" value="Epimerase"/>
    <property type="match status" value="1"/>
</dbReference>
<accession>A0A8J7CE17</accession>
<dbReference type="InterPro" id="IPR036291">
    <property type="entry name" value="NAD(P)-bd_dom_sf"/>
</dbReference>
<dbReference type="EMBL" id="JACXWD010000148">
    <property type="protein sequence ID" value="MBD3869657.1"/>
    <property type="molecule type" value="Genomic_DNA"/>
</dbReference>
<dbReference type="SUPFAM" id="SSF51735">
    <property type="entry name" value="NAD(P)-binding Rossmann-fold domains"/>
    <property type="match status" value="1"/>
</dbReference>
<dbReference type="PANTHER" id="PTHR43245">
    <property type="entry name" value="BIFUNCTIONAL POLYMYXIN RESISTANCE PROTEIN ARNA"/>
    <property type="match status" value="1"/>
</dbReference>
<protein>
    <submittedName>
        <fullName evidence="2">NAD(P)-dependent oxidoreductase</fullName>
    </submittedName>
</protein>
<name>A0A8J7CE17_9BACT</name>
<reference evidence="2 3" key="1">
    <citation type="submission" date="2020-08" db="EMBL/GenBank/DDBJ databases">
        <title>Acidobacteriota in marine sediments use diverse sulfur dissimilation pathways.</title>
        <authorList>
            <person name="Wasmund K."/>
        </authorList>
    </citation>
    <scope>NUCLEOTIDE SEQUENCE [LARGE SCALE GENOMIC DNA]</scope>
    <source>
        <strain evidence="2">MAG AM4</strain>
    </source>
</reference>
<feature type="domain" description="NAD-dependent epimerase/dehydratase" evidence="1">
    <location>
        <begin position="4"/>
        <end position="225"/>
    </location>
</feature>
<dbReference type="CDD" id="cd08946">
    <property type="entry name" value="SDR_e"/>
    <property type="match status" value="1"/>
</dbReference>
<dbReference type="AlphaFoldDB" id="A0A8J7CE17"/>